<evidence type="ECO:0000256" key="1">
    <source>
        <dbReference type="SAM" id="Phobius"/>
    </source>
</evidence>
<sequence length="182" mass="20590">MLEKKHKGFLGPIGDDLPSLVPLIFALIIFFSTFTYAMNSMDSRNEDFDADLATLSISRIMRSNGYITGYEDFRRLCGNINVAGLNYEVALVETELTYDESNYSSYADPEYSGVDILDLRVFDSTPENEDDPDASEFSCSNLSELPELIEIEQRLSSRVFPIVLEDAKIAKPMFLVVITWRP</sequence>
<reference evidence="2" key="1">
    <citation type="submission" date="2021-03" db="EMBL/GenBank/DDBJ databases">
        <authorList>
            <person name="Jaffe A."/>
        </authorList>
    </citation>
    <scope>NUCLEOTIDE SEQUENCE</scope>
    <source>
        <strain evidence="2">RIFCSPHIGHO2_01_FULL_AR10_44_11</strain>
    </source>
</reference>
<name>A0A8T4KVD3_9ARCH</name>
<accession>A0A8T4KVD3</accession>
<gene>
    <name evidence="2" type="ORF">J4415_00450</name>
</gene>
<reference evidence="2" key="2">
    <citation type="submission" date="2021-05" db="EMBL/GenBank/DDBJ databases">
        <title>Protein family content uncovers lineage relationships and bacterial pathway maintenance mechanisms in DPANN archaea.</title>
        <authorList>
            <person name="Castelle C.J."/>
            <person name="Meheust R."/>
            <person name="Jaffe A.L."/>
            <person name="Seitz K."/>
            <person name="Gong X."/>
            <person name="Baker B.J."/>
            <person name="Banfield J.F."/>
        </authorList>
    </citation>
    <scope>NUCLEOTIDE SEQUENCE</scope>
    <source>
        <strain evidence="2">RIFCSPHIGHO2_01_FULL_AR10_44_11</strain>
    </source>
</reference>
<protein>
    <submittedName>
        <fullName evidence="2">Uncharacterized protein</fullName>
    </submittedName>
</protein>
<dbReference type="EMBL" id="JAGVWD010000006">
    <property type="protein sequence ID" value="MBS3057079.1"/>
    <property type="molecule type" value="Genomic_DNA"/>
</dbReference>
<comment type="caution">
    <text evidence="2">The sequence shown here is derived from an EMBL/GenBank/DDBJ whole genome shotgun (WGS) entry which is preliminary data.</text>
</comment>
<keyword evidence="1" id="KW-0472">Membrane</keyword>
<keyword evidence="1" id="KW-1133">Transmembrane helix</keyword>
<organism evidence="2 3">
    <name type="scientific">Candidatus Iainarchaeum sp</name>
    <dbReference type="NCBI Taxonomy" id="3101447"/>
    <lineage>
        <taxon>Archaea</taxon>
        <taxon>Candidatus Iainarchaeota</taxon>
        <taxon>Candidatus Iainarchaeia</taxon>
        <taxon>Candidatus Iainarchaeales</taxon>
        <taxon>Candidatus Iainarchaeaceae</taxon>
        <taxon>Candidatus Iainarchaeum</taxon>
    </lineage>
</organism>
<evidence type="ECO:0000313" key="3">
    <source>
        <dbReference type="Proteomes" id="UP000677687"/>
    </source>
</evidence>
<dbReference type="AlphaFoldDB" id="A0A8T4KVD3"/>
<evidence type="ECO:0000313" key="2">
    <source>
        <dbReference type="EMBL" id="MBS3057079.1"/>
    </source>
</evidence>
<proteinExistence type="predicted"/>
<feature type="transmembrane region" description="Helical" evidence="1">
    <location>
        <begin position="20"/>
        <end position="38"/>
    </location>
</feature>
<dbReference type="Proteomes" id="UP000677687">
    <property type="component" value="Unassembled WGS sequence"/>
</dbReference>
<keyword evidence="1" id="KW-0812">Transmembrane</keyword>